<feature type="transmembrane region" description="Helical" evidence="1">
    <location>
        <begin position="431"/>
        <end position="454"/>
    </location>
</feature>
<reference evidence="2 3" key="1">
    <citation type="submission" date="2014-01" db="EMBL/GenBank/DDBJ databases">
        <title>Genome sequencing of Thermococcus guaymasensis.</title>
        <authorList>
            <person name="Zhang X."/>
            <person name="Alvare G."/>
            <person name="Fristensky B."/>
            <person name="Chen L."/>
            <person name="Suen T."/>
            <person name="Chen Q."/>
            <person name="Ma K."/>
        </authorList>
    </citation>
    <scope>NUCLEOTIDE SEQUENCE [LARGE SCALE GENOMIC DNA]</scope>
    <source>
        <strain evidence="2 3">DSM 11113</strain>
    </source>
</reference>
<feature type="transmembrane region" description="Helical" evidence="1">
    <location>
        <begin position="788"/>
        <end position="819"/>
    </location>
</feature>
<feature type="transmembrane region" description="Helical" evidence="1">
    <location>
        <begin position="377"/>
        <end position="398"/>
    </location>
</feature>
<dbReference type="STRING" id="1432656.X802_00165"/>
<evidence type="ECO:0000256" key="1">
    <source>
        <dbReference type="SAM" id="Phobius"/>
    </source>
</evidence>
<keyword evidence="3" id="KW-1185">Reference proteome</keyword>
<dbReference type="EMBL" id="CP007140">
    <property type="protein sequence ID" value="AJC72610.1"/>
    <property type="molecule type" value="Genomic_DNA"/>
</dbReference>
<sequence length="826" mass="91247">MRFLKFLKWYFKTFASFLFLIFLVSALPGTAISALSHLSEKHVNVQYPGEYVYVTFYQRPVKTPIVSVENSNFSVSYSNVQSYLGERYTYFEKPAFLLGDAEKALAKAGYNGTIYVPVVIGPLGVLLPANGSTSGPDCIILGNQSVKKGTYMYRPNIYKSASSVSFPLARVKIESVQHVTNVSPALLPLAAFMKANGIKCIASGKFFESIITTANLSPDLSNLLVYGFLLASPDKINLTTLYQSLYSEFSPHGYYPQLYVLKPGFVKAVLYPPRKADYWKNLWGGFLVFLPALPLIWFVMVRERREEEKLRKLLMTSGGNPLMIDLLTLFFVGVAVLLILLFVGNSYGTAMLVMLAVLFALRYYGLGIKVSAKAKKVAYWVAVVASTFAFVVSSLYWLSSGPYGLASKITADIAYVLAFPFKAINDLMFNLVWGAIFLYLPWISGAILTSLILLGFFSRSRKSTWRITARITSLTLAVMIIFALFSGVVFSSSIAWLYGSTSAGNLGATIVVSMNSPPFTLNSTKQRVELAEFMESYNALIEAVKQNGGDYGTVWNVGEAVHSEGMTEVALGSVSAYGPSLIHYLESARKRCRDARWLYALLKENHGEAITYPHFLKKVQHNGSVMKFTVASAYASSQTTIGVRYRIVHSNVPIGGDVLLPLDVARNHNLTALPDTVLVYGGENVLKAIEAVHRKYPREFTYISVESGVKHIFSTFLKRSVALPFGVSALLIPSIGLVLGVRDGGELRRRKRLFEALSISRGELLLPLVAFLPLAFVAIPMLRDAYDFYSLGFVHSVGGFVFLAAPLLGLILAPILYIASVWRCLR</sequence>
<feature type="transmembrane region" description="Helical" evidence="1">
    <location>
        <begin position="474"/>
        <end position="498"/>
    </location>
</feature>
<organism evidence="2 3">
    <name type="scientific">Thermococcus guaymasensis DSM 11113</name>
    <dbReference type="NCBI Taxonomy" id="1432656"/>
    <lineage>
        <taxon>Archaea</taxon>
        <taxon>Methanobacteriati</taxon>
        <taxon>Methanobacteriota</taxon>
        <taxon>Thermococci</taxon>
        <taxon>Thermococcales</taxon>
        <taxon>Thermococcaceae</taxon>
        <taxon>Thermococcus</taxon>
    </lineage>
</organism>
<feature type="transmembrane region" description="Helical" evidence="1">
    <location>
        <begin position="282"/>
        <end position="301"/>
    </location>
</feature>
<dbReference type="GeneID" id="27134078"/>
<dbReference type="RefSeq" id="WP_062369944.1">
    <property type="nucleotide sequence ID" value="NZ_CP007140.1"/>
</dbReference>
<evidence type="ECO:0000313" key="2">
    <source>
        <dbReference type="EMBL" id="AJC72610.1"/>
    </source>
</evidence>
<dbReference type="PATRIC" id="fig|1432656.3.peg.33"/>
<feature type="transmembrane region" description="Helical" evidence="1">
    <location>
        <begin position="347"/>
        <end position="365"/>
    </location>
</feature>
<feature type="transmembrane region" description="Helical" evidence="1">
    <location>
        <begin position="721"/>
        <end position="741"/>
    </location>
</feature>
<gene>
    <name evidence="2" type="ORF">X802_00165</name>
</gene>
<dbReference type="OrthoDB" id="102614at2157"/>
<keyword evidence="1" id="KW-1133">Transmembrane helix</keyword>
<accession>A0A0X1KN10</accession>
<proteinExistence type="predicted"/>
<keyword evidence="1" id="KW-0812">Transmembrane</keyword>
<dbReference type="AlphaFoldDB" id="A0A0X1KN10"/>
<feature type="transmembrane region" description="Helical" evidence="1">
    <location>
        <begin position="762"/>
        <end position="782"/>
    </location>
</feature>
<dbReference type="Proteomes" id="UP000062043">
    <property type="component" value="Chromosome"/>
</dbReference>
<name>A0A0X1KN10_9EURY</name>
<keyword evidence="1" id="KW-0472">Membrane</keyword>
<evidence type="ECO:0000313" key="3">
    <source>
        <dbReference type="Proteomes" id="UP000062043"/>
    </source>
</evidence>
<dbReference type="KEGG" id="tgy:X802_00165"/>
<feature type="transmembrane region" description="Helical" evidence="1">
    <location>
        <begin position="322"/>
        <end position="341"/>
    </location>
</feature>
<protein>
    <submittedName>
        <fullName evidence="2">Uncharacterized protein</fullName>
    </submittedName>
</protein>